<dbReference type="EMBL" id="KI545952">
    <property type="protein sequence ID" value="EST49364.1"/>
    <property type="molecule type" value="Genomic_DNA"/>
</dbReference>
<evidence type="ECO:0000313" key="6">
    <source>
        <dbReference type="EMBL" id="KAH0576721.1"/>
    </source>
</evidence>
<dbReference type="GO" id="GO:0003729">
    <property type="term" value="F:mRNA binding"/>
    <property type="evidence" value="ECO:0007669"/>
    <property type="project" value="TreeGrafter"/>
</dbReference>
<dbReference type="EMBL" id="AUWU02000001">
    <property type="protein sequence ID" value="KAH0576721.1"/>
    <property type="molecule type" value="Genomic_DNA"/>
</dbReference>
<accession>V6M7E7</accession>
<gene>
    <name evidence="5" type="ORF">SS50377_10289</name>
    <name evidence="6" type="ORF">SS50377_20067</name>
</gene>
<protein>
    <recommendedName>
        <fullName evidence="4">40S ribosomal protein S26</fullName>
    </recommendedName>
</protein>
<dbReference type="GO" id="GO:0022627">
    <property type="term" value="C:cytosolic small ribosomal subunit"/>
    <property type="evidence" value="ECO:0007669"/>
    <property type="project" value="TreeGrafter"/>
</dbReference>
<evidence type="ECO:0000256" key="2">
    <source>
        <dbReference type="ARBA" id="ARBA00022980"/>
    </source>
</evidence>
<dbReference type="PROSITE" id="PS00733">
    <property type="entry name" value="RIBOSOMAL_S26E"/>
    <property type="match status" value="1"/>
</dbReference>
<name>V6M7E7_9EUKA</name>
<evidence type="ECO:0000256" key="1">
    <source>
        <dbReference type="ARBA" id="ARBA00008596"/>
    </source>
</evidence>
<keyword evidence="3 4" id="KW-0687">Ribonucleoprotein</keyword>
<evidence type="ECO:0000256" key="4">
    <source>
        <dbReference type="RuleBase" id="RU363128"/>
    </source>
</evidence>
<comment type="similarity">
    <text evidence="1 4">Belongs to the eukaryotic ribosomal protein eS26 family.</text>
</comment>
<dbReference type="Pfam" id="PF01283">
    <property type="entry name" value="Ribosomal_S26e"/>
    <property type="match status" value="1"/>
</dbReference>
<reference evidence="5 6" key="1">
    <citation type="journal article" date="2014" name="PLoS Genet.">
        <title>The Genome of Spironucleus salmonicida Highlights a Fish Pathogen Adapted to Fluctuating Environments.</title>
        <authorList>
            <person name="Xu F."/>
            <person name="Jerlstrom-Hultqvist J."/>
            <person name="Einarsson E."/>
            <person name="Astvaldsson A."/>
            <person name="Svard S.G."/>
            <person name="Andersson J.O."/>
        </authorList>
    </citation>
    <scope>NUCLEOTIDE SEQUENCE</scope>
    <source>
        <strain evidence="6">ATCC 50377</strain>
    </source>
</reference>
<dbReference type="InterPro" id="IPR038551">
    <property type="entry name" value="Ribosomal_eS26_sf"/>
</dbReference>
<keyword evidence="2 4" id="KW-0689">Ribosomal protein</keyword>
<proteinExistence type="inferred from homology"/>
<keyword evidence="7" id="KW-1185">Reference proteome</keyword>
<dbReference type="InterPro" id="IPR047864">
    <property type="entry name" value="Ribosomal_eS26_CS"/>
</dbReference>
<dbReference type="GO" id="GO:0006412">
    <property type="term" value="P:translation"/>
    <property type="evidence" value="ECO:0007669"/>
    <property type="project" value="InterPro"/>
</dbReference>
<dbReference type="GO" id="GO:0003735">
    <property type="term" value="F:structural constituent of ribosome"/>
    <property type="evidence" value="ECO:0007669"/>
    <property type="project" value="InterPro"/>
</dbReference>
<dbReference type="OrthoDB" id="10262653at2759"/>
<evidence type="ECO:0000256" key="3">
    <source>
        <dbReference type="ARBA" id="ARBA00023274"/>
    </source>
</evidence>
<evidence type="ECO:0000313" key="5">
    <source>
        <dbReference type="EMBL" id="EST49364.1"/>
    </source>
</evidence>
<evidence type="ECO:0000313" key="7">
    <source>
        <dbReference type="Proteomes" id="UP000018208"/>
    </source>
</evidence>
<reference evidence="6" key="2">
    <citation type="submission" date="2020-12" db="EMBL/GenBank/DDBJ databases">
        <title>New Spironucleus salmonicida genome in near-complete chromosomes.</title>
        <authorList>
            <person name="Xu F."/>
            <person name="Kurt Z."/>
            <person name="Jimenez-Gonzalez A."/>
            <person name="Astvaldsson A."/>
            <person name="Andersson J.O."/>
            <person name="Svard S.G."/>
        </authorList>
    </citation>
    <scope>NUCLEOTIDE SEQUENCE</scope>
    <source>
        <strain evidence="6">ATCC 50377</strain>
    </source>
</reference>
<dbReference type="InterPro" id="IPR000892">
    <property type="entry name" value="Ribosomal_eS26"/>
</dbReference>
<dbReference type="Gene3D" id="3.30.1740.20">
    <property type="entry name" value="Ribosomal protein S26e"/>
    <property type="match status" value="1"/>
</dbReference>
<dbReference type="PANTHER" id="PTHR12538:SF0">
    <property type="entry name" value="40S RIBOSOMAL PROTEIN S26"/>
    <property type="match status" value="1"/>
</dbReference>
<dbReference type="VEuPathDB" id="GiardiaDB:SS50377_20067"/>
<organism evidence="5">
    <name type="scientific">Spironucleus salmonicida</name>
    <dbReference type="NCBI Taxonomy" id="348837"/>
    <lineage>
        <taxon>Eukaryota</taxon>
        <taxon>Metamonada</taxon>
        <taxon>Diplomonadida</taxon>
        <taxon>Hexamitidae</taxon>
        <taxon>Hexamitinae</taxon>
        <taxon>Spironucleus</taxon>
    </lineage>
</organism>
<sequence>MPVKRRNHGRYKGHSGRKDPVHCHNCARLCPVDKIVRRFTIKHIVEANIQQDVSSAIVIKDFELPKIYFKTQYCISCAIHNRLVRVRSAEDRYKRYSAKKFSN</sequence>
<dbReference type="PANTHER" id="PTHR12538">
    <property type="entry name" value="40S RIBOSOMAL PROTEIN S26"/>
    <property type="match status" value="1"/>
</dbReference>
<dbReference type="AlphaFoldDB" id="V6M7E7"/>
<dbReference type="Proteomes" id="UP000018208">
    <property type="component" value="Unassembled WGS sequence"/>
</dbReference>